<evidence type="ECO:0000256" key="4">
    <source>
        <dbReference type="ARBA" id="ARBA00022692"/>
    </source>
</evidence>
<dbReference type="GO" id="GO:0005886">
    <property type="term" value="C:plasma membrane"/>
    <property type="evidence" value="ECO:0007669"/>
    <property type="project" value="UniProtKB-SubCell"/>
</dbReference>
<gene>
    <name evidence="10" type="ORF">AB0763_15725</name>
</gene>
<dbReference type="EMBL" id="CP162602">
    <property type="protein sequence ID" value="XDK26490.1"/>
    <property type="molecule type" value="Genomic_DNA"/>
</dbReference>
<sequence length="114" mass="11954">MNSIVLAYVALGFAIVNEVLGTTFLAKSEQFTKLTPSVLAVLFYCASFYLLSIALKGVSLGIAYAIWAGLGIVLTAVIGRVVFNQALDMPAMLGIALIVSGVVVINVFSQSTGH</sequence>
<comment type="similarity">
    <text evidence="7 8">Belongs to the drug/metabolite transporter (DMT) superfamily. Small multidrug resistance (SMR) (TC 2.A.7.1) family.</text>
</comment>
<dbReference type="Pfam" id="PF00893">
    <property type="entry name" value="Multi_Drug_Res"/>
    <property type="match status" value="1"/>
</dbReference>
<feature type="transmembrane region" description="Helical" evidence="9">
    <location>
        <begin position="89"/>
        <end position="108"/>
    </location>
</feature>
<proteinExistence type="inferred from homology"/>
<feature type="transmembrane region" description="Helical" evidence="9">
    <location>
        <begin position="37"/>
        <end position="55"/>
    </location>
</feature>
<dbReference type="GO" id="GO:0031460">
    <property type="term" value="P:glycine betaine transport"/>
    <property type="evidence" value="ECO:0007669"/>
    <property type="project" value="TreeGrafter"/>
</dbReference>
<protein>
    <submittedName>
        <fullName evidence="10">SMR family transporter</fullName>
    </submittedName>
</protein>
<dbReference type="SUPFAM" id="SSF103481">
    <property type="entry name" value="Multidrug resistance efflux transporter EmrE"/>
    <property type="match status" value="1"/>
</dbReference>
<comment type="subcellular location">
    <subcellularLocation>
        <location evidence="1 8">Cell membrane</location>
        <topology evidence="1 8">Multi-pass membrane protein</topology>
    </subcellularLocation>
</comment>
<keyword evidence="6 9" id="KW-0472">Membrane</keyword>
<dbReference type="GO" id="GO:0015220">
    <property type="term" value="F:choline transmembrane transporter activity"/>
    <property type="evidence" value="ECO:0007669"/>
    <property type="project" value="TreeGrafter"/>
</dbReference>
<evidence type="ECO:0000256" key="5">
    <source>
        <dbReference type="ARBA" id="ARBA00022989"/>
    </source>
</evidence>
<accession>A0AB39HJT1</accession>
<dbReference type="RefSeq" id="WP_306099395.1">
    <property type="nucleotide sequence ID" value="NZ_CP162602.1"/>
</dbReference>
<evidence type="ECO:0000256" key="8">
    <source>
        <dbReference type="RuleBase" id="RU003942"/>
    </source>
</evidence>
<dbReference type="GO" id="GO:0015297">
    <property type="term" value="F:antiporter activity"/>
    <property type="evidence" value="ECO:0007669"/>
    <property type="project" value="TreeGrafter"/>
</dbReference>
<reference evidence="10" key="1">
    <citation type="submission" date="2024-07" db="EMBL/GenBank/DDBJ databases">
        <title>Genome Analysis of a Potential Novel Vibrio Species Secreting pH- and Thermo-stable Alginate Lyase and its Application in Producing Alginate Oligosaccharides.</title>
        <authorList>
            <person name="Huang H."/>
            <person name="Bao K."/>
        </authorList>
    </citation>
    <scope>NUCLEOTIDE SEQUENCE</scope>
    <source>
        <strain evidence="10">HB236076</strain>
        <plasmid evidence="10">p-HB236076</plasmid>
    </source>
</reference>
<dbReference type="PANTHER" id="PTHR30561">
    <property type="entry name" value="SMR FAMILY PROTON-DEPENDENT DRUG EFFLUX TRANSPORTER SUGE"/>
    <property type="match status" value="1"/>
</dbReference>
<dbReference type="FunFam" id="1.10.3730.20:FF:000001">
    <property type="entry name" value="Quaternary ammonium compound resistance transporter SugE"/>
    <property type="match status" value="1"/>
</dbReference>
<keyword evidence="3" id="KW-1003">Cell membrane</keyword>
<keyword evidence="10" id="KW-0614">Plasmid</keyword>
<keyword evidence="5 9" id="KW-1133">Transmembrane helix</keyword>
<organism evidence="10">
    <name type="scientific">Vibrio sp. HB236076</name>
    <dbReference type="NCBI Taxonomy" id="3232307"/>
    <lineage>
        <taxon>Bacteria</taxon>
        <taxon>Pseudomonadati</taxon>
        <taxon>Pseudomonadota</taxon>
        <taxon>Gammaproteobacteria</taxon>
        <taxon>Vibrionales</taxon>
        <taxon>Vibrionaceae</taxon>
        <taxon>Vibrio</taxon>
    </lineage>
</organism>
<dbReference type="InterPro" id="IPR045324">
    <property type="entry name" value="Small_multidrug_res"/>
</dbReference>
<dbReference type="InterPro" id="IPR000390">
    <property type="entry name" value="Small_drug/metabolite_transptr"/>
</dbReference>
<evidence type="ECO:0000256" key="9">
    <source>
        <dbReference type="SAM" id="Phobius"/>
    </source>
</evidence>
<dbReference type="GO" id="GO:1990961">
    <property type="term" value="P:xenobiotic detoxification by transmembrane export across the plasma membrane"/>
    <property type="evidence" value="ECO:0007669"/>
    <property type="project" value="UniProtKB-ARBA"/>
</dbReference>
<evidence type="ECO:0000313" key="10">
    <source>
        <dbReference type="EMBL" id="XDK26490.1"/>
    </source>
</evidence>
<geneLocation type="plasmid" evidence="10">
    <name>p-HB236076</name>
</geneLocation>
<dbReference type="GO" id="GO:0015199">
    <property type="term" value="F:amino-acid betaine transmembrane transporter activity"/>
    <property type="evidence" value="ECO:0007669"/>
    <property type="project" value="TreeGrafter"/>
</dbReference>
<dbReference type="AlphaFoldDB" id="A0AB39HJT1"/>
<evidence type="ECO:0000256" key="1">
    <source>
        <dbReference type="ARBA" id="ARBA00004651"/>
    </source>
</evidence>
<dbReference type="Gene3D" id="1.10.3730.20">
    <property type="match status" value="1"/>
</dbReference>
<dbReference type="InterPro" id="IPR037185">
    <property type="entry name" value="EmrE-like"/>
</dbReference>
<dbReference type="KEGG" id="vih:AB0763_15725"/>
<name>A0AB39HJT1_9VIBR</name>
<keyword evidence="4 8" id="KW-0812">Transmembrane</keyword>
<evidence type="ECO:0000256" key="6">
    <source>
        <dbReference type="ARBA" id="ARBA00023136"/>
    </source>
</evidence>
<feature type="transmembrane region" description="Helical" evidence="9">
    <location>
        <begin position="62"/>
        <end position="83"/>
    </location>
</feature>
<dbReference type="PANTHER" id="PTHR30561:SF1">
    <property type="entry name" value="MULTIDRUG TRANSPORTER EMRE"/>
    <property type="match status" value="1"/>
</dbReference>
<evidence type="ECO:0000256" key="3">
    <source>
        <dbReference type="ARBA" id="ARBA00022475"/>
    </source>
</evidence>
<keyword evidence="2" id="KW-0813">Transport</keyword>
<evidence type="ECO:0000256" key="2">
    <source>
        <dbReference type="ARBA" id="ARBA00022448"/>
    </source>
</evidence>
<evidence type="ECO:0000256" key="7">
    <source>
        <dbReference type="ARBA" id="ARBA00038032"/>
    </source>
</evidence>